<dbReference type="GO" id="GO:0016787">
    <property type="term" value="F:hydrolase activity"/>
    <property type="evidence" value="ECO:0007669"/>
    <property type="project" value="UniProtKB-KW"/>
</dbReference>
<evidence type="ECO:0000259" key="3">
    <source>
        <dbReference type="SMART" id="SM01027"/>
    </source>
</evidence>
<dbReference type="InterPro" id="IPR011108">
    <property type="entry name" value="RMMBL"/>
</dbReference>
<protein>
    <submittedName>
        <fullName evidence="4">MBL fold hydrolase</fullName>
    </submittedName>
</protein>
<dbReference type="InterPro" id="IPR036866">
    <property type="entry name" value="RibonucZ/Hydroxyglut_hydro"/>
</dbReference>
<dbReference type="SMART" id="SM00849">
    <property type="entry name" value="Lactamase_B"/>
    <property type="match status" value="1"/>
</dbReference>
<dbReference type="GO" id="GO:0004521">
    <property type="term" value="F:RNA endonuclease activity"/>
    <property type="evidence" value="ECO:0007669"/>
    <property type="project" value="TreeGrafter"/>
</dbReference>
<dbReference type="CDD" id="cd16295">
    <property type="entry name" value="TTHA0252-CPSF-like_MBL-fold"/>
    <property type="match status" value="1"/>
</dbReference>
<keyword evidence="5" id="KW-1185">Reference proteome</keyword>
<dbReference type="KEGG" id="uam:UABAM_05568"/>
<evidence type="ECO:0000313" key="4">
    <source>
        <dbReference type="EMBL" id="BBM87165.1"/>
    </source>
</evidence>
<dbReference type="PANTHER" id="PTHR11203">
    <property type="entry name" value="CLEAVAGE AND POLYADENYLATION SPECIFICITY FACTOR FAMILY MEMBER"/>
    <property type="match status" value="1"/>
</dbReference>
<dbReference type="SMART" id="SM01027">
    <property type="entry name" value="Beta-Casp"/>
    <property type="match status" value="1"/>
</dbReference>
<keyword evidence="1 4" id="KW-0378">Hydrolase</keyword>
<dbReference type="SUPFAM" id="SSF56281">
    <property type="entry name" value="Metallo-hydrolase/oxidoreductase"/>
    <property type="match status" value="1"/>
</dbReference>
<dbReference type="Pfam" id="PF10996">
    <property type="entry name" value="Beta-Casp"/>
    <property type="match status" value="1"/>
</dbReference>
<sequence>MKISFLGGAGGVTGSKTLLEIGKEKYLVDYGLYQGSSKSREKNWKRFHIASQVSAVFLTHAHIDHSGLLPRLWKDGFRGKVYCTRETFKLCEILLVDSAKIHEEDAKYANKKQYSRHKPALPLYTLEEVEEILKRFEVVNFEKEIKVSKNISITFYWSGHILGSSFLRIRYKDENGQEKKVVFSGDIGHKRNVLLNPPALLCEMDYLILESTYGDKLHARIPAKEVLGMYLNAILKRSGVAVIPSFSVGRTQDVLFLVKELMDENKVPKVPVILDSPLSKKANKIFNECFTKGCVKDEIMEKGDIYPTTISEVESAEESKNIANADGPMIIISASGMIDGGRVVHHVKNRVVDRKNGIILVGYQPKGTKGRFLLDGEKMLRLHKQELPVNATIFYVNSLSAHGDYLDLIEWIKDSKVDPKLIILNHGEENGSKHFKMLIESQLEINATVAEYGEEFNLDNIYIKNKL</sequence>
<organism evidence="4 5">
    <name type="scientific">Uabimicrobium amorphum</name>
    <dbReference type="NCBI Taxonomy" id="2596890"/>
    <lineage>
        <taxon>Bacteria</taxon>
        <taxon>Pseudomonadati</taxon>
        <taxon>Planctomycetota</taxon>
        <taxon>Candidatus Uabimicrobiia</taxon>
        <taxon>Candidatus Uabimicrobiales</taxon>
        <taxon>Candidatus Uabimicrobiaceae</taxon>
        <taxon>Candidatus Uabimicrobium</taxon>
    </lineage>
</organism>
<dbReference type="Gene3D" id="3.60.15.10">
    <property type="entry name" value="Ribonuclease Z/Hydroxyacylglutathione hydrolase-like"/>
    <property type="match status" value="1"/>
</dbReference>
<gene>
    <name evidence="4" type="ORF">UABAM_05568</name>
</gene>
<dbReference type="RefSeq" id="WP_151971192.1">
    <property type="nucleotide sequence ID" value="NZ_AP019860.1"/>
</dbReference>
<evidence type="ECO:0000256" key="1">
    <source>
        <dbReference type="ARBA" id="ARBA00022801"/>
    </source>
</evidence>
<name>A0A5S9IV55_UABAM</name>
<dbReference type="Pfam" id="PF07521">
    <property type="entry name" value="RMMBL"/>
    <property type="match status" value="1"/>
</dbReference>
<evidence type="ECO:0000259" key="2">
    <source>
        <dbReference type="SMART" id="SM00849"/>
    </source>
</evidence>
<dbReference type="InterPro" id="IPR050698">
    <property type="entry name" value="MBL"/>
</dbReference>
<feature type="domain" description="Beta-Casp" evidence="3">
    <location>
        <begin position="251"/>
        <end position="373"/>
    </location>
</feature>
<reference evidence="4 5" key="1">
    <citation type="submission" date="2019-08" db="EMBL/GenBank/DDBJ databases">
        <title>Complete genome sequence of Candidatus Uab amorphum.</title>
        <authorList>
            <person name="Shiratori T."/>
            <person name="Suzuki S."/>
            <person name="Kakizawa Y."/>
            <person name="Ishida K."/>
        </authorList>
    </citation>
    <scope>NUCLEOTIDE SEQUENCE [LARGE SCALE GENOMIC DNA]</scope>
    <source>
        <strain evidence="4 5">SRT547</strain>
    </source>
</reference>
<dbReference type="OrthoDB" id="9803916at2"/>
<dbReference type="EMBL" id="AP019860">
    <property type="protein sequence ID" value="BBM87165.1"/>
    <property type="molecule type" value="Genomic_DNA"/>
</dbReference>
<dbReference type="Pfam" id="PF16661">
    <property type="entry name" value="Lactamase_B_6"/>
    <property type="match status" value="1"/>
</dbReference>
<feature type="domain" description="Metallo-beta-lactamase" evidence="2">
    <location>
        <begin position="13"/>
        <end position="230"/>
    </location>
</feature>
<dbReference type="InterPro" id="IPR022712">
    <property type="entry name" value="Beta_Casp"/>
</dbReference>
<proteinExistence type="predicted"/>
<dbReference type="PANTHER" id="PTHR11203:SF37">
    <property type="entry name" value="INTEGRATOR COMPLEX SUBUNIT 11"/>
    <property type="match status" value="1"/>
</dbReference>
<evidence type="ECO:0000313" key="5">
    <source>
        <dbReference type="Proteomes" id="UP000326354"/>
    </source>
</evidence>
<dbReference type="InterPro" id="IPR001279">
    <property type="entry name" value="Metallo-B-lactamas"/>
</dbReference>
<dbReference type="Gene3D" id="3.40.50.10890">
    <property type="match status" value="1"/>
</dbReference>
<dbReference type="Proteomes" id="UP000326354">
    <property type="component" value="Chromosome"/>
</dbReference>
<accession>A0A5S9IV55</accession>
<dbReference type="AlphaFoldDB" id="A0A5S9IV55"/>